<feature type="domain" description="Acyl-CoA dehydrogenase/oxidase N-terminal" evidence="13">
    <location>
        <begin position="10"/>
        <end position="123"/>
    </location>
</feature>
<keyword evidence="6 10" id="KW-0560">Oxidoreductase</keyword>
<dbReference type="InterPro" id="IPR046373">
    <property type="entry name" value="Acyl-CoA_Oxase/DH_mid-dom_sf"/>
</dbReference>
<evidence type="ECO:0000256" key="10">
    <source>
        <dbReference type="RuleBase" id="RU362125"/>
    </source>
</evidence>
<proteinExistence type="inferred from homology"/>
<keyword evidence="4 10" id="KW-0285">Flavoprotein</keyword>
<evidence type="ECO:0000313" key="15">
    <source>
        <dbReference type="Proteomes" id="UP001596074"/>
    </source>
</evidence>
<comment type="pathway">
    <text evidence="2">Siderophore biosynthesis; mycobactin biosynthesis.</text>
</comment>
<dbReference type="InterPro" id="IPR006089">
    <property type="entry name" value="Acyl-CoA_DH_CS"/>
</dbReference>
<evidence type="ECO:0000256" key="8">
    <source>
        <dbReference type="ARBA" id="ARBA00040394"/>
    </source>
</evidence>
<evidence type="ECO:0000256" key="5">
    <source>
        <dbReference type="ARBA" id="ARBA00022827"/>
    </source>
</evidence>
<evidence type="ECO:0000256" key="1">
    <source>
        <dbReference type="ARBA" id="ARBA00001974"/>
    </source>
</evidence>
<dbReference type="Pfam" id="PF02771">
    <property type="entry name" value="Acyl-CoA_dh_N"/>
    <property type="match status" value="1"/>
</dbReference>
<dbReference type="SUPFAM" id="SSF47203">
    <property type="entry name" value="Acyl-CoA dehydrogenase C-terminal domain-like"/>
    <property type="match status" value="1"/>
</dbReference>
<dbReference type="EMBL" id="JBHSON010000032">
    <property type="protein sequence ID" value="MFC5748466.1"/>
    <property type="molecule type" value="Genomic_DNA"/>
</dbReference>
<dbReference type="PROSITE" id="PS00073">
    <property type="entry name" value="ACYL_COA_DH_2"/>
    <property type="match status" value="1"/>
</dbReference>
<evidence type="ECO:0000313" key="14">
    <source>
        <dbReference type="EMBL" id="MFC5748466.1"/>
    </source>
</evidence>
<evidence type="ECO:0000256" key="3">
    <source>
        <dbReference type="ARBA" id="ARBA00009347"/>
    </source>
</evidence>
<organism evidence="14 15">
    <name type="scientific">Actinomadura rugatobispora</name>
    <dbReference type="NCBI Taxonomy" id="1994"/>
    <lineage>
        <taxon>Bacteria</taxon>
        <taxon>Bacillati</taxon>
        <taxon>Actinomycetota</taxon>
        <taxon>Actinomycetes</taxon>
        <taxon>Streptosporangiales</taxon>
        <taxon>Thermomonosporaceae</taxon>
        <taxon>Actinomadura</taxon>
    </lineage>
</organism>
<comment type="caution">
    <text evidence="14">The sequence shown here is derived from an EMBL/GenBank/DDBJ whole genome shotgun (WGS) entry which is preliminary data.</text>
</comment>
<evidence type="ECO:0000256" key="6">
    <source>
        <dbReference type="ARBA" id="ARBA00023002"/>
    </source>
</evidence>
<dbReference type="Proteomes" id="UP001596074">
    <property type="component" value="Unassembled WGS sequence"/>
</dbReference>
<dbReference type="InterPro" id="IPR050741">
    <property type="entry name" value="Acyl-CoA_dehydrogenase"/>
</dbReference>
<dbReference type="Gene3D" id="1.20.140.10">
    <property type="entry name" value="Butyryl-CoA Dehydrogenase, subunit A, domain 3"/>
    <property type="match status" value="1"/>
</dbReference>
<reference evidence="15" key="1">
    <citation type="journal article" date="2019" name="Int. J. Syst. Evol. Microbiol.">
        <title>The Global Catalogue of Microorganisms (GCM) 10K type strain sequencing project: providing services to taxonomists for standard genome sequencing and annotation.</title>
        <authorList>
            <consortium name="The Broad Institute Genomics Platform"/>
            <consortium name="The Broad Institute Genome Sequencing Center for Infectious Disease"/>
            <person name="Wu L."/>
            <person name="Ma J."/>
        </authorList>
    </citation>
    <scope>NUCLEOTIDE SEQUENCE [LARGE SCALE GENOMIC DNA]</scope>
    <source>
        <strain evidence="15">KCTC 42087</strain>
    </source>
</reference>
<dbReference type="GO" id="GO:0016491">
    <property type="term" value="F:oxidoreductase activity"/>
    <property type="evidence" value="ECO:0007669"/>
    <property type="project" value="UniProtKB-KW"/>
</dbReference>
<name>A0ABW0ZZZ3_9ACTN</name>
<dbReference type="Gene3D" id="1.10.540.10">
    <property type="entry name" value="Acyl-CoA dehydrogenase/oxidase, N-terminal domain"/>
    <property type="match status" value="1"/>
</dbReference>
<feature type="domain" description="Acyl-CoA oxidase/dehydrogenase middle" evidence="12">
    <location>
        <begin position="128"/>
        <end position="220"/>
    </location>
</feature>
<dbReference type="InterPro" id="IPR036250">
    <property type="entry name" value="AcylCo_DH-like_C"/>
</dbReference>
<evidence type="ECO:0000259" key="12">
    <source>
        <dbReference type="Pfam" id="PF02770"/>
    </source>
</evidence>
<dbReference type="InterPro" id="IPR009075">
    <property type="entry name" value="AcylCo_DH/oxidase_C"/>
</dbReference>
<dbReference type="Pfam" id="PF02770">
    <property type="entry name" value="Acyl-CoA_dh_M"/>
    <property type="match status" value="1"/>
</dbReference>
<protein>
    <recommendedName>
        <fullName evidence="8">Acyl-[acyl-carrier-protein] dehydrogenase MbtN</fullName>
    </recommendedName>
    <alternativeName>
        <fullName evidence="9">Mycobactin synthase protein N</fullName>
    </alternativeName>
</protein>
<evidence type="ECO:0000259" key="11">
    <source>
        <dbReference type="Pfam" id="PF00441"/>
    </source>
</evidence>
<evidence type="ECO:0000256" key="9">
    <source>
        <dbReference type="ARBA" id="ARBA00042660"/>
    </source>
</evidence>
<dbReference type="InterPro" id="IPR009100">
    <property type="entry name" value="AcylCoA_DH/oxidase_NM_dom_sf"/>
</dbReference>
<dbReference type="PANTHER" id="PTHR48083:SF20">
    <property type="entry name" value="LONG-CHAIN SPECIFIC ACYL-COA DEHYDROGENASE, MITOCHONDRIAL"/>
    <property type="match status" value="1"/>
</dbReference>
<feature type="domain" description="Acyl-CoA dehydrogenase/oxidase C-terminal" evidence="11">
    <location>
        <begin position="232"/>
        <end position="380"/>
    </location>
</feature>
<dbReference type="RefSeq" id="WP_378284129.1">
    <property type="nucleotide sequence ID" value="NZ_JBHSON010000032.1"/>
</dbReference>
<dbReference type="PROSITE" id="PS00072">
    <property type="entry name" value="ACYL_COA_DH_1"/>
    <property type="match status" value="1"/>
</dbReference>
<dbReference type="Pfam" id="PF00441">
    <property type="entry name" value="Acyl-CoA_dh_1"/>
    <property type="match status" value="1"/>
</dbReference>
<accession>A0ABW0ZZZ3</accession>
<dbReference type="SUPFAM" id="SSF56645">
    <property type="entry name" value="Acyl-CoA dehydrogenase NM domain-like"/>
    <property type="match status" value="1"/>
</dbReference>
<evidence type="ECO:0000256" key="7">
    <source>
        <dbReference type="ARBA" id="ARBA00037085"/>
    </source>
</evidence>
<comment type="function">
    <text evidence="7">Catalyzes the dehydrogenation at the alpha-beta position of ACP-bound acyl chains. This results in the introduction of a double bond in the lipidic chain, which is further transferred to the epsilon-amino group of lysine residue in the mycobactin core by MbtK.</text>
</comment>
<dbReference type="PANTHER" id="PTHR48083">
    <property type="entry name" value="MEDIUM-CHAIN SPECIFIC ACYL-COA DEHYDROGENASE, MITOCHONDRIAL-RELATED"/>
    <property type="match status" value="1"/>
</dbReference>
<comment type="similarity">
    <text evidence="3 10">Belongs to the acyl-CoA dehydrogenase family.</text>
</comment>
<sequence>MSADLREPLSPEHLHYRDSARRFVAAHIVPHRERWEEQHRPDRSLFEKAGTLGVFGFGAPEEFGGAGFTDFRFNAIFSECLAEQDALAAGLCLSMQADIAMPYLVHSTSDEQRARWLPGAIAGTSIVAIAMTEPGGGSDVGAVQTSAVRDGDDYVVNGSKTFITNAGNADLIVTAVRTGPGKHLSLLAVPGSAPGLTKGGPLPKVGQSGADTCEIFFEDVRVPVADRLGEEGGGLRIIKRHLTQERLIVAVHGLAQAERAFQLALEHARERRAFGRSIGAFQHNKFVLAEIKTELDIARAYLERLIPQHTSGRLDHIDAAQAKWWMTELCKRVVDRAVQLFGGYGYMREYPVARAWVDSRVQTIYAGTTEILKDMIGTSLGLREDPRG</sequence>
<evidence type="ECO:0000259" key="13">
    <source>
        <dbReference type="Pfam" id="PF02771"/>
    </source>
</evidence>
<evidence type="ECO:0000256" key="4">
    <source>
        <dbReference type="ARBA" id="ARBA00022630"/>
    </source>
</evidence>
<evidence type="ECO:0000256" key="2">
    <source>
        <dbReference type="ARBA" id="ARBA00005102"/>
    </source>
</evidence>
<keyword evidence="15" id="KW-1185">Reference proteome</keyword>
<keyword evidence="5 10" id="KW-0274">FAD</keyword>
<dbReference type="Gene3D" id="2.40.110.10">
    <property type="entry name" value="Butyryl-CoA Dehydrogenase, subunit A, domain 2"/>
    <property type="match status" value="1"/>
</dbReference>
<gene>
    <name evidence="14" type="ORF">ACFPZN_22855</name>
</gene>
<comment type="cofactor">
    <cofactor evidence="1 10">
        <name>FAD</name>
        <dbReference type="ChEBI" id="CHEBI:57692"/>
    </cofactor>
</comment>
<dbReference type="InterPro" id="IPR013786">
    <property type="entry name" value="AcylCoA_DH/ox_N"/>
</dbReference>
<dbReference type="InterPro" id="IPR037069">
    <property type="entry name" value="AcylCoA_DH/ox_N_sf"/>
</dbReference>
<dbReference type="InterPro" id="IPR006091">
    <property type="entry name" value="Acyl-CoA_Oxase/DH_mid-dom"/>
</dbReference>